<evidence type="ECO:0000313" key="2">
    <source>
        <dbReference type="Proteomes" id="UP000663090"/>
    </source>
</evidence>
<evidence type="ECO:0008006" key="3">
    <source>
        <dbReference type="Google" id="ProtNLM"/>
    </source>
</evidence>
<dbReference type="EMBL" id="CP071091">
    <property type="protein sequence ID" value="QSQ12433.1"/>
    <property type="molecule type" value="Genomic_DNA"/>
</dbReference>
<keyword evidence="2" id="KW-1185">Reference proteome</keyword>
<accession>A0ABX7N1R5</accession>
<sequence length="185" mass="20678">MSGHPTADELMKRLLAAREAGDANHASPEQLRLLRELTRDAPTFTPALLELARLLQLTDEPGVDAEVMFAEVQRLLEQAVSVSRRNASSLVELGYFLDVVRGREDDAATLWEESAGKSLKTLEQAWAGLLRGWSDARTKESLEKALRLAERAEKVFPDSLRLLDEVELVREYARQDGLLKPTSEP</sequence>
<reference evidence="1 2" key="1">
    <citation type="submission" date="2021-02" db="EMBL/GenBank/DDBJ databases">
        <title>De Novo genome assembly of isolated myxobacteria.</title>
        <authorList>
            <person name="Stevens D.C."/>
        </authorList>
    </citation>
    <scope>NUCLEOTIDE SEQUENCE [LARGE SCALE GENOMIC DNA]</scope>
    <source>
        <strain evidence="1 2">SCHIC003</strain>
    </source>
</reference>
<dbReference type="Proteomes" id="UP000663090">
    <property type="component" value="Chromosome"/>
</dbReference>
<name>A0ABX7N1R5_9BACT</name>
<gene>
    <name evidence="1" type="ORF">JY572_29300</name>
</gene>
<dbReference type="RefSeq" id="WP_206714160.1">
    <property type="nucleotide sequence ID" value="NZ_CP071091.1"/>
</dbReference>
<protein>
    <recommendedName>
        <fullName evidence="3">Tetratricopeptide repeat protein</fullName>
    </recommendedName>
</protein>
<proteinExistence type="predicted"/>
<dbReference type="Gene3D" id="1.25.40.10">
    <property type="entry name" value="Tetratricopeptide repeat domain"/>
    <property type="match status" value="1"/>
</dbReference>
<dbReference type="InterPro" id="IPR011990">
    <property type="entry name" value="TPR-like_helical_dom_sf"/>
</dbReference>
<evidence type="ECO:0000313" key="1">
    <source>
        <dbReference type="EMBL" id="QSQ12433.1"/>
    </source>
</evidence>
<organism evidence="1 2">
    <name type="scientific">Myxococcus landrumensis</name>
    <dbReference type="NCBI Taxonomy" id="2813577"/>
    <lineage>
        <taxon>Bacteria</taxon>
        <taxon>Pseudomonadati</taxon>
        <taxon>Myxococcota</taxon>
        <taxon>Myxococcia</taxon>
        <taxon>Myxococcales</taxon>
        <taxon>Cystobacterineae</taxon>
        <taxon>Myxococcaceae</taxon>
        <taxon>Myxococcus</taxon>
    </lineage>
</organism>